<comment type="caution">
    <text evidence="4">The sequence shown here is derived from an EMBL/GenBank/DDBJ whole genome shotgun (WGS) entry which is preliminary data.</text>
</comment>
<evidence type="ECO:0000259" key="3">
    <source>
        <dbReference type="SMART" id="SM00278"/>
    </source>
</evidence>
<dbReference type="SUPFAM" id="SSF47781">
    <property type="entry name" value="RuvA domain 2-like"/>
    <property type="match status" value="1"/>
</dbReference>
<dbReference type="AlphaFoldDB" id="A0A1J7C1E7"/>
<feature type="compositionally biased region" description="Low complexity" evidence="1">
    <location>
        <begin position="133"/>
        <end position="146"/>
    </location>
</feature>
<sequence length="212" mass="21870">MAEELSWWERARLAVGERVRLGRGPLVVLAVLCAAALAVAGWRYWDGRPEAVAPPRPVAAAAAAVHGPEPQGTRLVVDVVGKVRRPGVVQLPAGSRVADAVRAAGGATEARHEAGLNLARRLVDGEQLRVGEPAASPAGSDGAADGASGGRVSLSNATEQQLEQLPGVGPALAQHIIGYRTAHSGFATVEALRQVPGIGPHRYTQIAPLVTP</sequence>
<keyword evidence="2" id="KW-1133">Transmembrane helix</keyword>
<dbReference type="InterPro" id="IPR010994">
    <property type="entry name" value="RuvA_2-like"/>
</dbReference>
<evidence type="ECO:0000313" key="5">
    <source>
        <dbReference type="Proteomes" id="UP000243342"/>
    </source>
</evidence>
<dbReference type="Gene3D" id="1.10.150.310">
    <property type="entry name" value="Tex RuvX-like domain-like"/>
    <property type="match status" value="1"/>
</dbReference>
<dbReference type="GO" id="GO:0006281">
    <property type="term" value="P:DNA repair"/>
    <property type="evidence" value="ECO:0007669"/>
    <property type="project" value="InterPro"/>
</dbReference>
<dbReference type="STRING" id="1428644.BIV57_21805"/>
<dbReference type="SMART" id="SM00278">
    <property type="entry name" value="HhH1"/>
    <property type="match status" value="2"/>
</dbReference>
<feature type="region of interest" description="Disordered" evidence="1">
    <location>
        <begin position="132"/>
        <end position="154"/>
    </location>
</feature>
<gene>
    <name evidence="4" type="ORF">BIV57_21805</name>
</gene>
<dbReference type="GO" id="GO:0003677">
    <property type="term" value="F:DNA binding"/>
    <property type="evidence" value="ECO:0007669"/>
    <property type="project" value="InterPro"/>
</dbReference>
<dbReference type="Pfam" id="PF10531">
    <property type="entry name" value="SLBB"/>
    <property type="match status" value="1"/>
</dbReference>
<dbReference type="GO" id="GO:0015627">
    <property type="term" value="C:type II protein secretion system complex"/>
    <property type="evidence" value="ECO:0007669"/>
    <property type="project" value="TreeGrafter"/>
</dbReference>
<dbReference type="EMBL" id="MLCF01000157">
    <property type="protein sequence ID" value="OIV35396.1"/>
    <property type="molecule type" value="Genomic_DNA"/>
</dbReference>
<evidence type="ECO:0000256" key="1">
    <source>
        <dbReference type="SAM" id="MobiDB-lite"/>
    </source>
</evidence>
<keyword evidence="5" id="KW-1185">Reference proteome</keyword>
<feature type="domain" description="Helix-hairpin-helix DNA-binding motif class 1" evidence="3">
    <location>
        <begin position="160"/>
        <end position="179"/>
    </location>
</feature>
<evidence type="ECO:0000256" key="2">
    <source>
        <dbReference type="SAM" id="Phobius"/>
    </source>
</evidence>
<dbReference type="Proteomes" id="UP000243342">
    <property type="component" value="Unassembled WGS sequence"/>
</dbReference>
<keyword evidence="2" id="KW-0472">Membrane</keyword>
<dbReference type="OrthoDB" id="9758724at2"/>
<feature type="domain" description="Helix-hairpin-helix DNA-binding motif class 1" evidence="3">
    <location>
        <begin position="190"/>
        <end position="209"/>
    </location>
</feature>
<dbReference type="PANTHER" id="PTHR21180:SF32">
    <property type="entry name" value="ENDONUCLEASE_EXONUCLEASE_PHOSPHATASE FAMILY DOMAIN-CONTAINING PROTEIN 1"/>
    <property type="match status" value="1"/>
</dbReference>
<keyword evidence="2" id="KW-0812">Transmembrane</keyword>
<feature type="transmembrane region" description="Helical" evidence="2">
    <location>
        <begin position="26"/>
        <end position="45"/>
    </location>
</feature>
<dbReference type="InterPro" id="IPR051675">
    <property type="entry name" value="Endo/Exo/Phosphatase_dom_1"/>
</dbReference>
<dbReference type="Pfam" id="PF12836">
    <property type="entry name" value="HHH_3"/>
    <property type="match status" value="1"/>
</dbReference>
<dbReference type="RefSeq" id="WP_071658648.1">
    <property type="nucleotide sequence ID" value="NZ_MLCF01000157.1"/>
</dbReference>
<proteinExistence type="predicted"/>
<dbReference type="InterPro" id="IPR003583">
    <property type="entry name" value="Hlx-hairpin-Hlx_DNA-bd_motif"/>
</dbReference>
<reference evidence="4 5" key="1">
    <citation type="submission" date="2016-10" db="EMBL/GenBank/DDBJ databases">
        <title>Genome sequence of Streptomyces gilvigriseus MUSC 26.</title>
        <authorList>
            <person name="Lee L.-H."/>
            <person name="Ser H.-L."/>
        </authorList>
    </citation>
    <scope>NUCLEOTIDE SEQUENCE [LARGE SCALE GENOMIC DNA]</scope>
    <source>
        <strain evidence="4 5">MUSC 26</strain>
    </source>
</reference>
<dbReference type="InterPro" id="IPR019554">
    <property type="entry name" value="Soluble_ligand-bd"/>
</dbReference>
<accession>A0A1J7C1E7</accession>
<protein>
    <recommendedName>
        <fullName evidence="3">Helix-hairpin-helix DNA-binding motif class 1 domain-containing protein</fullName>
    </recommendedName>
</protein>
<dbReference type="GO" id="GO:0015628">
    <property type="term" value="P:protein secretion by the type II secretion system"/>
    <property type="evidence" value="ECO:0007669"/>
    <property type="project" value="TreeGrafter"/>
</dbReference>
<dbReference type="Gene3D" id="3.10.560.10">
    <property type="entry name" value="Outer membrane lipoprotein wza domain like"/>
    <property type="match status" value="1"/>
</dbReference>
<evidence type="ECO:0000313" key="4">
    <source>
        <dbReference type="EMBL" id="OIV35396.1"/>
    </source>
</evidence>
<organism evidence="4 5">
    <name type="scientific">Mangrovactinospora gilvigrisea</name>
    <dbReference type="NCBI Taxonomy" id="1428644"/>
    <lineage>
        <taxon>Bacteria</taxon>
        <taxon>Bacillati</taxon>
        <taxon>Actinomycetota</taxon>
        <taxon>Actinomycetes</taxon>
        <taxon>Kitasatosporales</taxon>
        <taxon>Streptomycetaceae</taxon>
        <taxon>Mangrovactinospora</taxon>
    </lineage>
</organism>
<dbReference type="PANTHER" id="PTHR21180">
    <property type="entry name" value="ENDONUCLEASE/EXONUCLEASE/PHOSPHATASE FAMILY DOMAIN-CONTAINING PROTEIN 1"/>
    <property type="match status" value="1"/>
</dbReference>
<name>A0A1J7C1E7_9ACTN</name>